<feature type="transmembrane region" description="Helical" evidence="6">
    <location>
        <begin position="660"/>
        <end position="685"/>
    </location>
</feature>
<dbReference type="InterPro" id="IPR003838">
    <property type="entry name" value="ABC3_permease_C"/>
</dbReference>
<dbReference type="PANTHER" id="PTHR30572:SF18">
    <property type="entry name" value="ABC-TYPE MACROLIDE FAMILY EXPORT SYSTEM PERMEASE COMPONENT 2"/>
    <property type="match status" value="1"/>
</dbReference>
<gene>
    <name evidence="9" type="ORF">BFP71_15090</name>
</gene>
<keyword evidence="4 6" id="KW-1133">Transmembrane helix</keyword>
<dbReference type="Pfam" id="PF02687">
    <property type="entry name" value="FtsX"/>
    <property type="match status" value="1"/>
</dbReference>
<evidence type="ECO:0000256" key="2">
    <source>
        <dbReference type="ARBA" id="ARBA00022475"/>
    </source>
</evidence>
<feature type="transmembrane region" description="Helical" evidence="6">
    <location>
        <begin position="750"/>
        <end position="769"/>
    </location>
</feature>
<dbReference type="GO" id="GO:0005886">
    <property type="term" value="C:plasma membrane"/>
    <property type="evidence" value="ECO:0007669"/>
    <property type="project" value="UniProtKB-SubCell"/>
</dbReference>
<feature type="transmembrane region" description="Helical" evidence="6">
    <location>
        <begin position="426"/>
        <end position="445"/>
    </location>
</feature>
<feature type="domain" description="MacB-like periplasmic core" evidence="8">
    <location>
        <begin position="18"/>
        <end position="242"/>
    </location>
</feature>
<dbReference type="RefSeq" id="WP_069836274.1">
    <property type="nucleotide sequence ID" value="NZ_MDGQ01000005.1"/>
</dbReference>
<comment type="caution">
    <text evidence="9">The sequence shown here is derived from an EMBL/GenBank/DDBJ whole genome shotgun (WGS) entry which is preliminary data.</text>
</comment>
<keyword evidence="3 6" id="KW-0812">Transmembrane</keyword>
<evidence type="ECO:0000256" key="4">
    <source>
        <dbReference type="ARBA" id="ARBA00022989"/>
    </source>
</evidence>
<keyword evidence="2" id="KW-1003">Cell membrane</keyword>
<reference evidence="9 10" key="1">
    <citation type="submission" date="2016-08" db="EMBL/GenBank/DDBJ databases">
        <title>Draft genome of Fabibacter sp. strain SK-8.</title>
        <authorList>
            <person name="Wong S.-K."/>
            <person name="Hamasaki K."/>
            <person name="Yoshizawa S."/>
        </authorList>
    </citation>
    <scope>NUCLEOTIDE SEQUENCE [LARGE SCALE GENOMIC DNA]</scope>
    <source>
        <strain evidence="9 10">SK-8</strain>
    </source>
</reference>
<accession>A0A1E5T079</accession>
<evidence type="ECO:0000256" key="6">
    <source>
        <dbReference type="SAM" id="Phobius"/>
    </source>
</evidence>
<feature type="domain" description="ABC3 transporter permease C-terminal" evidence="7">
    <location>
        <begin position="290"/>
        <end position="406"/>
    </location>
</feature>
<feature type="transmembrane region" description="Helical" evidence="6">
    <location>
        <begin position="331"/>
        <end position="358"/>
    </location>
</feature>
<dbReference type="GO" id="GO:0022857">
    <property type="term" value="F:transmembrane transporter activity"/>
    <property type="evidence" value="ECO:0007669"/>
    <property type="project" value="TreeGrafter"/>
</dbReference>
<dbReference type="Pfam" id="PF12704">
    <property type="entry name" value="MacB_PCD"/>
    <property type="match status" value="1"/>
</dbReference>
<evidence type="ECO:0000313" key="10">
    <source>
        <dbReference type="Proteomes" id="UP000095552"/>
    </source>
</evidence>
<feature type="transmembrane region" description="Helical" evidence="6">
    <location>
        <begin position="379"/>
        <end position="400"/>
    </location>
</feature>
<dbReference type="EMBL" id="MDGQ01000005">
    <property type="protein sequence ID" value="OEK04769.1"/>
    <property type="molecule type" value="Genomic_DNA"/>
</dbReference>
<dbReference type="InterPro" id="IPR050250">
    <property type="entry name" value="Macrolide_Exporter_MacB"/>
</dbReference>
<feature type="transmembrane region" description="Helical" evidence="6">
    <location>
        <begin position="284"/>
        <end position="304"/>
    </location>
</feature>
<protein>
    <recommendedName>
        <fullName evidence="11">ABC3 transporter permease protein domain-containing protein</fullName>
    </recommendedName>
</protein>
<organism evidence="9 10">
    <name type="scientific">Roseivirga misakiensis</name>
    <dbReference type="NCBI Taxonomy" id="1563681"/>
    <lineage>
        <taxon>Bacteria</taxon>
        <taxon>Pseudomonadati</taxon>
        <taxon>Bacteroidota</taxon>
        <taxon>Cytophagia</taxon>
        <taxon>Cytophagales</taxon>
        <taxon>Roseivirgaceae</taxon>
        <taxon>Roseivirga</taxon>
    </lineage>
</organism>
<feature type="transmembrane region" description="Helical" evidence="6">
    <location>
        <begin position="16"/>
        <end position="39"/>
    </location>
</feature>
<keyword evidence="5 6" id="KW-0472">Membrane</keyword>
<sequence>MKFFTNGVKSLKRNRLFTFVNVLGLSLGMFCFLVSSLYVRDELTHDKWHENSDRIYLPSLGREVANGFSYTSPPFAVHNALLNDIPGVETVVNLAEVVTESFSFLKTYEVKGETFDSRKIYAAEPTFFDVFDFDLKIGDEKNALNDPKDIIISAELAEKHFGKENPIGEFITLKDKGTYSVSGVLKPIPSNSHLRFDLIIYADLNAHPYSSYKGNWQLGWGKNYVLMRDNYSIEDLTKDLDEIYQRNQPFDEPMIVGFDLFSDLYLDGRANGRERPVFGGDRKYIYIFSIVGALLFLVACFNYVNLKIAGSFAQTKDMAIRKVLGASKAKLILLSIGETALVAIISLVIAIIAVELSLGDVNQILGKRLDLSFIKQPELLLLPFGALALVVLISGIYPALVSSSFNISSLLKGSLPNVNRSVVRKLIVGFQFVICAGLLSSAFIIRGQAKYMINKDIGYNTENVFSIGLYENGFGRRYEQLKSELERIPQISAVTGSSLPSSMMGMFLPVIKDGEETQALFRTSPVDLNFNEVMEVELIKGQTFADIPESRLENAAIINETAYKSVGIEDIIGKKIDRFEIIGVVKDFHVASVKSEISPVILTINKEEIRNLQFKFRAGEKDVVMAQLEQLWKDQNVQKPLKTTELATFYANAFKREATLLTIFNGLTAMLVIIAFLGLFTIATFESQFRERELSIRKVLGADYLSLLKLSNGRFLGLVLISLLLSIPVTYELISGWLEGFPYRVESLTTYFITSSAVVLFLAVFVLSLNGHKNAQKNPVDVLRNE</sequence>
<keyword evidence="10" id="KW-1185">Reference proteome</keyword>
<name>A0A1E5T079_9BACT</name>
<dbReference type="Proteomes" id="UP000095552">
    <property type="component" value="Unassembled WGS sequence"/>
</dbReference>
<evidence type="ECO:0000256" key="5">
    <source>
        <dbReference type="ARBA" id="ARBA00023136"/>
    </source>
</evidence>
<dbReference type="AlphaFoldDB" id="A0A1E5T079"/>
<comment type="subcellular location">
    <subcellularLocation>
        <location evidence="1">Cell membrane</location>
        <topology evidence="1">Multi-pass membrane protein</topology>
    </subcellularLocation>
</comment>
<dbReference type="STRING" id="1563681.BFP71_15090"/>
<evidence type="ECO:0000256" key="3">
    <source>
        <dbReference type="ARBA" id="ARBA00022692"/>
    </source>
</evidence>
<evidence type="ECO:0000313" key="9">
    <source>
        <dbReference type="EMBL" id="OEK04769.1"/>
    </source>
</evidence>
<evidence type="ECO:0000259" key="8">
    <source>
        <dbReference type="Pfam" id="PF12704"/>
    </source>
</evidence>
<evidence type="ECO:0008006" key="11">
    <source>
        <dbReference type="Google" id="ProtNLM"/>
    </source>
</evidence>
<proteinExistence type="predicted"/>
<evidence type="ECO:0000256" key="1">
    <source>
        <dbReference type="ARBA" id="ARBA00004651"/>
    </source>
</evidence>
<dbReference type="InterPro" id="IPR025857">
    <property type="entry name" value="MacB_PCD"/>
</dbReference>
<dbReference type="PANTHER" id="PTHR30572">
    <property type="entry name" value="MEMBRANE COMPONENT OF TRANSPORTER-RELATED"/>
    <property type="match status" value="1"/>
</dbReference>
<evidence type="ECO:0000259" key="7">
    <source>
        <dbReference type="Pfam" id="PF02687"/>
    </source>
</evidence>
<dbReference type="OrthoDB" id="973312at2"/>
<feature type="transmembrane region" description="Helical" evidence="6">
    <location>
        <begin position="715"/>
        <end position="738"/>
    </location>
</feature>